<name>A0A929G0E2_9PSEU</name>
<dbReference type="PANTHER" id="PTHR35005">
    <property type="entry name" value="3-DEHYDRO-SCYLLO-INOSOSE HYDROLASE"/>
    <property type="match status" value="1"/>
</dbReference>
<dbReference type="InterPro" id="IPR024087">
    <property type="entry name" value="Creatininase-like_sf"/>
</dbReference>
<comment type="similarity">
    <text evidence="5">Belongs to the creatininase superfamily.</text>
</comment>
<evidence type="ECO:0000256" key="1">
    <source>
        <dbReference type="ARBA" id="ARBA00001947"/>
    </source>
</evidence>
<dbReference type="GO" id="GO:0016811">
    <property type="term" value="F:hydrolase activity, acting on carbon-nitrogen (but not peptide) bonds, in linear amides"/>
    <property type="evidence" value="ECO:0007669"/>
    <property type="project" value="TreeGrafter"/>
</dbReference>
<reference evidence="6" key="1">
    <citation type="submission" date="2020-10" db="EMBL/GenBank/DDBJ databases">
        <title>Diversity and distribution of actinomycetes associated with coral in the coast of Hainan.</title>
        <authorList>
            <person name="Li F."/>
        </authorList>
    </citation>
    <scope>NUCLEOTIDE SEQUENCE</scope>
    <source>
        <strain evidence="6">HNM0983</strain>
    </source>
</reference>
<dbReference type="InterPro" id="IPR023871">
    <property type="entry name" value="MftE"/>
</dbReference>
<proteinExistence type="inferred from homology"/>
<keyword evidence="7" id="KW-1185">Reference proteome</keyword>
<dbReference type="PANTHER" id="PTHR35005:SF1">
    <property type="entry name" value="2-AMINO-5-FORMYLAMINO-6-RIBOSYLAMINOPYRIMIDIN-4(3H)-ONE 5'-MONOPHOSPHATE DEFORMYLASE"/>
    <property type="match status" value="1"/>
</dbReference>
<dbReference type="GO" id="GO:0009231">
    <property type="term" value="P:riboflavin biosynthetic process"/>
    <property type="evidence" value="ECO:0007669"/>
    <property type="project" value="TreeGrafter"/>
</dbReference>
<evidence type="ECO:0000256" key="3">
    <source>
        <dbReference type="ARBA" id="ARBA00022801"/>
    </source>
</evidence>
<accession>A0A929G0E2</accession>
<dbReference type="GO" id="GO:0046872">
    <property type="term" value="F:metal ion binding"/>
    <property type="evidence" value="ECO:0007669"/>
    <property type="project" value="UniProtKB-KW"/>
</dbReference>
<keyword evidence="3" id="KW-0378">Hydrolase</keyword>
<dbReference type="SUPFAM" id="SSF102215">
    <property type="entry name" value="Creatininase"/>
    <property type="match status" value="1"/>
</dbReference>
<comment type="cofactor">
    <cofactor evidence="1">
        <name>Zn(2+)</name>
        <dbReference type="ChEBI" id="CHEBI:29105"/>
    </cofactor>
</comment>
<protein>
    <submittedName>
        <fullName evidence="6">Mycofactocin biosynthesis peptidyl-dipeptidase MftE</fullName>
    </submittedName>
</protein>
<dbReference type="EMBL" id="JADEYC010000021">
    <property type="protein sequence ID" value="MBE9375515.1"/>
    <property type="molecule type" value="Genomic_DNA"/>
</dbReference>
<evidence type="ECO:0000313" key="7">
    <source>
        <dbReference type="Proteomes" id="UP000598360"/>
    </source>
</evidence>
<evidence type="ECO:0000256" key="5">
    <source>
        <dbReference type="ARBA" id="ARBA00024029"/>
    </source>
</evidence>
<keyword evidence="4" id="KW-0862">Zinc</keyword>
<keyword evidence="2" id="KW-0479">Metal-binding</keyword>
<dbReference type="InterPro" id="IPR003785">
    <property type="entry name" value="Creatininase/forma_Hydrolase"/>
</dbReference>
<dbReference type="Pfam" id="PF02633">
    <property type="entry name" value="Creatininase"/>
    <property type="match status" value="1"/>
</dbReference>
<dbReference type="AlphaFoldDB" id="A0A929G0E2"/>
<gene>
    <name evidence="6" type="primary">mftE</name>
    <name evidence="6" type="ORF">IQ251_13765</name>
</gene>
<dbReference type="NCBIfam" id="TIGR03964">
    <property type="entry name" value="mycofact_creat"/>
    <property type="match status" value="1"/>
</dbReference>
<evidence type="ECO:0000313" key="6">
    <source>
        <dbReference type="EMBL" id="MBE9375515.1"/>
    </source>
</evidence>
<sequence>MTRSLGALTSPELARRAPVLAVPLGATEQHGPHLPLGTDTAIATALCHRLAAAVADVLVAPAVPYGSSGEHAGFPGTVSIGQEAVELLVVELVRSLDDVAAAVLVNAHGGNRAPLHRAEQRLRSEGRPLLVWSPTGPADDSHAGHTETSVMLHLHPDQVSPERAETGATAPLPDLIEPLRNHGVRAVSSNGVLGDPTRATAAAGRRILDDWTASLTAAVGTFRATPLGG</sequence>
<organism evidence="6 7">
    <name type="scientific">Saccharopolyspora montiporae</name>
    <dbReference type="NCBI Taxonomy" id="2781240"/>
    <lineage>
        <taxon>Bacteria</taxon>
        <taxon>Bacillati</taxon>
        <taxon>Actinomycetota</taxon>
        <taxon>Actinomycetes</taxon>
        <taxon>Pseudonocardiales</taxon>
        <taxon>Pseudonocardiaceae</taxon>
        <taxon>Saccharopolyspora</taxon>
    </lineage>
</organism>
<dbReference type="Proteomes" id="UP000598360">
    <property type="component" value="Unassembled WGS sequence"/>
</dbReference>
<dbReference type="Gene3D" id="3.40.50.10310">
    <property type="entry name" value="Creatininase"/>
    <property type="match status" value="1"/>
</dbReference>
<evidence type="ECO:0000256" key="2">
    <source>
        <dbReference type="ARBA" id="ARBA00022723"/>
    </source>
</evidence>
<evidence type="ECO:0000256" key="4">
    <source>
        <dbReference type="ARBA" id="ARBA00022833"/>
    </source>
</evidence>
<comment type="caution">
    <text evidence="6">The sequence shown here is derived from an EMBL/GenBank/DDBJ whole genome shotgun (WGS) entry which is preliminary data.</text>
</comment>